<gene>
    <name evidence="5" type="primary">rpsH</name>
    <name evidence="6" type="ORF">A2134_02795</name>
</gene>
<evidence type="ECO:0000256" key="1">
    <source>
        <dbReference type="ARBA" id="ARBA00006471"/>
    </source>
</evidence>
<organism evidence="6 7">
    <name type="scientific">Candidatus Woykebacteria bacterium RBG_16_39_9b</name>
    <dbReference type="NCBI Taxonomy" id="1802595"/>
    <lineage>
        <taxon>Bacteria</taxon>
        <taxon>Candidatus Woykeibacteriota</taxon>
    </lineage>
</organism>
<dbReference type="GO" id="GO:0005737">
    <property type="term" value="C:cytoplasm"/>
    <property type="evidence" value="ECO:0007669"/>
    <property type="project" value="UniProtKB-ARBA"/>
</dbReference>
<dbReference type="FunFam" id="3.30.1490.10:FF:000001">
    <property type="entry name" value="30S ribosomal protein S8"/>
    <property type="match status" value="1"/>
</dbReference>
<evidence type="ECO:0000256" key="5">
    <source>
        <dbReference type="HAMAP-Rule" id="MF_01302"/>
    </source>
</evidence>
<comment type="subunit">
    <text evidence="5">Part of the 30S ribosomal subunit. Contacts proteins S5 and S12.</text>
</comment>
<keyword evidence="5" id="KW-0694">RNA-binding</keyword>
<dbReference type="HAMAP" id="MF_01302_B">
    <property type="entry name" value="Ribosomal_uS8_B"/>
    <property type="match status" value="1"/>
</dbReference>
<keyword evidence="2 5" id="KW-0689">Ribosomal protein</keyword>
<name>A0A1G1WDH4_9BACT</name>
<dbReference type="Gene3D" id="3.30.1490.10">
    <property type="match status" value="1"/>
</dbReference>
<evidence type="ECO:0000256" key="2">
    <source>
        <dbReference type="ARBA" id="ARBA00022980"/>
    </source>
</evidence>
<evidence type="ECO:0000256" key="3">
    <source>
        <dbReference type="ARBA" id="ARBA00023274"/>
    </source>
</evidence>
<comment type="caution">
    <text evidence="6">The sequence shown here is derived from an EMBL/GenBank/DDBJ whole genome shotgun (WGS) entry which is preliminary data.</text>
</comment>
<dbReference type="NCBIfam" id="NF001109">
    <property type="entry name" value="PRK00136.1"/>
    <property type="match status" value="1"/>
</dbReference>
<evidence type="ECO:0000313" key="6">
    <source>
        <dbReference type="EMBL" id="OGY25746.1"/>
    </source>
</evidence>
<evidence type="ECO:0000313" key="7">
    <source>
        <dbReference type="Proteomes" id="UP000178162"/>
    </source>
</evidence>
<comment type="similarity">
    <text evidence="1 5">Belongs to the universal ribosomal protein uS8 family.</text>
</comment>
<evidence type="ECO:0000256" key="4">
    <source>
        <dbReference type="ARBA" id="ARBA00035258"/>
    </source>
</evidence>
<dbReference type="GO" id="GO:1990904">
    <property type="term" value="C:ribonucleoprotein complex"/>
    <property type="evidence" value="ECO:0007669"/>
    <property type="project" value="UniProtKB-KW"/>
</dbReference>
<dbReference type="Gene3D" id="3.30.1370.30">
    <property type="match status" value="1"/>
</dbReference>
<keyword evidence="3 5" id="KW-0687">Ribonucleoprotein</keyword>
<dbReference type="STRING" id="1802595.A2134_02795"/>
<dbReference type="InterPro" id="IPR000630">
    <property type="entry name" value="Ribosomal_uS8"/>
</dbReference>
<dbReference type="SUPFAM" id="SSF56047">
    <property type="entry name" value="Ribosomal protein S8"/>
    <property type="match status" value="1"/>
</dbReference>
<dbReference type="InterPro" id="IPR035987">
    <property type="entry name" value="Ribosomal_uS8_sf"/>
</dbReference>
<keyword evidence="5" id="KW-0699">rRNA-binding</keyword>
<dbReference type="GO" id="GO:0003735">
    <property type="term" value="F:structural constituent of ribosome"/>
    <property type="evidence" value="ECO:0007669"/>
    <property type="project" value="InterPro"/>
</dbReference>
<dbReference type="Proteomes" id="UP000178162">
    <property type="component" value="Unassembled WGS sequence"/>
</dbReference>
<dbReference type="EMBL" id="MHCR01000010">
    <property type="protein sequence ID" value="OGY25746.1"/>
    <property type="molecule type" value="Genomic_DNA"/>
</dbReference>
<dbReference type="GO" id="GO:0005840">
    <property type="term" value="C:ribosome"/>
    <property type="evidence" value="ECO:0007669"/>
    <property type="project" value="UniProtKB-KW"/>
</dbReference>
<dbReference type="Pfam" id="PF00410">
    <property type="entry name" value="Ribosomal_S8"/>
    <property type="match status" value="1"/>
</dbReference>
<reference evidence="6 7" key="1">
    <citation type="journal article" date="2016" name="Nat. Commun.">
        <title>Thousands of microbial genomes shed light on interconnected biogeochemical processes in an aquifer system.</title>
        <authorList>
            <person name="Anantharaman K."/>
            <person name="Brown C.T."/>
            <person name="Hug L.A."/>
            <person name="Sharon I."/>
            <person name="Castelle C.J."/>
            <person name="Probst A.J."/>
            <person name="Thomas B.C."/>
            <person name="Singh A."/>
            <person name="Wilkins M.J."/>
            <person name="Karaoz U."/>
            <person name="Brodie E.L."/>
            <person name="Williams K.H."/>
            <person name="Hubbard S.S."/>
            <person name="Banfield J.F."/>
        </authorList>
    </citation>
    <scope>NUCLEOTIDE SEQUENCE [LARGE SCALE GENOMIC DNA]</scope>
</reference>
<sequence length="127" mass="14105">MISDPIADMLTTIKNGYMAKKEVVRVPSSEFKKKLLKKLVDLEYIKSVIVDDSGKKIDIELLYRNSSPGIVRVKRISKPSLRVYVSKKRLPKVSLLSTIILSTPAGLLTAFEARGKGVGGEVICEVW</sequence>
<comment type="function">
    <text evidence="5">One of the primary rRNA binding proteins, it binds directly to 16S rRNA central domain where it helps coordinate assembly of the platform of the 30S subunit.</text>
</comment>
<protein>
    <recommendedName>
        <fullName evidence="4 5">Small ribosomal subunit protein uS8</fullName>
    </recommendedName>
</protein>
<dbReference type="GO" id="GO:0019843">
    <property type="term" value="F:rRNA binding"/>
    <property type="evidence" value="ECO:0007669"/>
    <property type="project" value="UniProtKB-UniRule"/>
</dbReference>
<dbReference type="GO" id="GO:0006412">
    <property type="term" value="P:translation"/>
    <property type="evidence" value="ECO:0007669"/>
    <property type="project" value="UniProtKB-UniRule"/>
</dbReference>
<accession>A0A1G1WDH4</accession>
<proteinExistence type="inferred from homology"/>
<dbReference type="AlphaFoldDB" id="A0A1G1WDH4"/>
<dbReference type="PANTHER" id="PTHR11758">
    <property type="entry name" value="40S RIBOSOMAL PROTEIN S15A"/>
    <property type="match status" value="1"/>
</dbReference>